<evidence type="ECO:0000256" key="1">
    <source>
        <dbReference type="ARBA" id="ARBA00004328"/>
    </source>
</evidence>
<feature type="region of interest" description="Disordered" evidence="2">
    <location>
        <begin position="133"/>
        <end position="157"/>
    </location>
</feature>
<keyword evidence="4" id="KW-1185">Reference proteome</keyword>
<sequence length="391" mass="43072">MENENAPKFKNDKIKNSTIIMLENQYSHIEKNGGKQFLSEALSDPSTSQYSGSLTPDGNAYSDSGFFHKMAIPMVRRTFPELIAHEIVGVQPLTGPVGLAFAMRFVADGTYDGGQNQEIGHNTIDSSYTGSYETSAGEALGSNSSPDTGLGFGSGTQIPELSMTLEKDQVEAKTRKLRSRWSVEVAQDIENMHGLNLEEEMSEALAYEITSEIDRELMSEIRTVAPTTAYDYDSDFDGRWESERYRNLYNAVMRKANSIAVKTRRGPGNWVVANPTVCAALETLPSFAVHPAQADVNSAIYGVAKIGSLDGRMTLYRDTFYNTDSALVGYLGVNSYDTGIIYLPYVQLMQSRATDYGSFQPATGLMSRYAIHSAIFGASNFYEELTFSNMP</sequence>
<comment type="subcellular location">
    <subcellularLocation>
        <location evidence="1">Virion</location>
    </subcellularLocation>
</comment>
<dbReference type="Pfam" id="PF07068">
    <property type="entry name" value="Gp23"/>
    <property type="match status" value="2"/>
</dbReference>
<evidence type="ECO:0008006" key="5">
    <source>
        <dbReference type="Google" id="ProtNLM"/>
    </source>
</evidence>
<evidence type="ECO:0000313" key="4">
    <source>
        <dbReference type="Proteomes" id="UP000070248"/>
    </source>
</evidence>
<accession>A0A133VQ63</accession>
<evidence type="ECO:0000256" key="2">
    <source>
        <dbReference type="SAM" id="MobiDB-lite"/>
    </source>
</evidence>
<evidence type="ECO:0000313" key="3">
    <source>
        <dbReference type="EMBL" id="KXB08594.1"/>
    </source>
</evidence>
<dbReference type="Proteomes" id="UP000070248">
    <property type="component" value="Unassembled WGS sequence"/>
</dbReference>
<dbReference type="PATRIC" id="fig|1698287.3.peg.34"/>
<gene>
    <name evidence="3" type="ORF">AKJ59_00735</name>
</gene>
<dbReference type="InterPro" id="IPR010762">
    <property type="entry name" value="Gp23/Gp24_T4-like"/>
</dbReference>
<comment type="caution">
    <text evidence="3">The sequence shown here is derived from an EMBL/GenBank/DDBJ whole genome shotgun (WGS) entry which is preliminary data.</text>
</comment>
<dbReference type="AlphaFoldDB" id="A0A133VQ63"/>
<protein>
    <recommendedName>
        <fullName evidence="5">Major capsid protein</fullName>
    </recommendedName>
</protein>
<name>A0A133VQ63_9EURY</name>
<organism evidence="3 4">
    <name type="scientific">candidate division MSBL1 archaeon SCGC-AAA385M02</name>
    <dbReference type="NCBI Taxonomy" id="1698287"/>
    <lineage>
        <taxon>Archaea</taxon>
        <taxon>Methanobacteriati</taxon>
        <taxon>Methanobacteriota</taxon>
        <taxon>candidate division MSBL1</taxon>
    </lineage>
</organism>
<reference evidence="3 4" key="1">
    <citation type="journal article" date="2016" name="Sci. Rep.">
        <title>Metabolic traits of an uncultured archaeal lineage -MSBL1- from brine pools of the Red Sea.</title>
        <authorList>
            <person name="Mwirichia R."/>
            <person name="Alam I."/>
            <person name="Rashid M."/>
            <person name="Vinu M."/>
            <person name="Ba-Alawi W."/>
            <person name="Anthony Kamau A."/>
            <person name="Kamanda Ngugi D."/>
            <person name="Goker M."/>
            <person name="Klenk H.P."/>
            <person name="Bajic V."/>
            <person name="Stingl U."/>
        </authorList>
    </citation>
    <scope>NUCLEOTIDE SEQUENCE [LARGE SCALE GENOMIC DNA]</scope>
    <source>
        <strain evidence="3">SCGC-AAA385M02</strain>
    </source>
</reference>
<proteinExistence type="predicted"/>
<dbReference type="EMBL" id="LHYL01000011">
    <property type="protein sequence ID" value="KXB08594.1"/>
    <property type="molecule type" value="Genomic_DNA"/>
</dbReference>